<dbReference type="GO" id="GO:0016491">
    <property type="term" value="F:oxidoreductase activity"/>
    <property type="evidence" value="ECO:0007669"/>
    <property type="project" value="UniProtKB-KW"/>
</dbReference>
<dbReference type="InterPro" id="IPR012951">
    <property type="entry name" value="BBE"/>
</dbReference>
<dbReference type="PANTHER" id="PTHR42973:SF39">
    <property type="entry name" value="FAD-BINDING PCMH-TYPE DOMAIN-CONTAINING PROTEIN"/>
    <property type="match status" value="1"/>
</dbReference>
<keyword evidence="4" id="KW-0274">FAD</keyword>
<comment type="caution">
    <text evidence="8">The sequence shown here is derived from an EMBL/GenBank/DDBJ whole genome shotgun (WGS) entry which is preliminary data.</text>
</comment>
<dbReference type="PROSITE" id="PS51387">
    <property type="entry name" value="FAD_PCMH"/>
    <property type="match status" value="1"/>
</dbReference>
<feature type="domain" description="FAD-binding PCMH-type" evidence="7">
    <location>
        <begin position="130"/>
        <end position="310"/>
    </location>
</feature>
<keyword evidence="9" id="KW-1185">Reference proteome</keyword>
<evidence type="ECO:0000256" key="1">
    <source>
        <dbReference type="ARBA" id="ARBA00001974"/>
    </source>
</evidence>
<dbReference type="Gene3D" id="3.30.465.10">
    <property type="match status" value="1"/>
</dbReference>
<dbReference type="InterPro" id="IPR050416">
    <property type="entry name" value="FAD-linked_Oxidoreductase"/>
</dbReference>
<proteinExistence type="inferred from homology"/>
<keyword evidence="6" id="KW-0812">Transmembrane</keyword>
<feature type="transmembrane region" description="Helical" evidence="6">
    <location>
        <begin position="12"/>
        <end position="31"/>
    </location>
</feature>
<dbReference type="EMBL" id="QPMT01000020">
    <property type="protein sequence ID" value="KAF4858563.1"/>
    <property type="molecule type" value="Genomic_DNA"/>
</dbReference>
<gene>
    <name evidence="8" type="primary">apf9-1</name>
    <name evidence="8" type="ORF">CGCSCA2_v007201</name>
</gene>
<dbReference type="InterPro" id="IPR016169">
    <property type="entry name" value="FAD-bd_PCMH_sub2"/>
</dbReference>
<evidence type="ECO:0000256" key="3">
    <source>
        <dbReference type="ARBA" id="ARBA00022630"/>
    </source>
</evidence>
<dbReference type="Pfam" id="PF08031">
    <property type="entry name" value="BBE"/>
    <property type="match status" value="1"/>
</dbReference>
<evidence type="ECO:0000313" key="8">
    <source>
        <dbReference type="EMBL" id="KAF4858563.1"/>
    </source>
</evidence>
<comment type="cofactor">
    <cofactor evidence="1">
        <name>FAD</name>
        <dbReference type="ChEBI" id="CHEBI:57692"/>
    </cofactor>
</comment>
<dbReference type="OrthoDB" id="9983560at2759"/>
<evidence type="ECO:0000256" key="6">
    <source>
        <dbReference type="SAM" id="Phobius"/>
    </source>
</evidence>
<keyword evidence="6" id="KW-0472">Membrane</keyword>
<keyword evidence="6" id="KW-1133">Transmembrane helix</keyword>
<dbReference type="InterPro" id="IPR036318">
    <property type="entry name" value="FAD-bd_PCMH-like_sf"/>
</dbReference>
<dbReference type="InterPro" id="IPR016166">
    <property type="entry name" value="FAD-bd_PCMH"/>
</dbReference>
<dbReference type="Pfam" id="PF01565">
    <property type="entry name" value="FAD_binding_4"/>
    <property type="match status" value="1"/>
</dbReference>
<sequence length="618" mass="65967">MILLRSIEKASYIYIMLVNHLLTTIFLLGAVSADSSCKTTPFDGTWPTTEDWNALNQTLAGALIKTRPAASSCYEGNPFSSTLACEEVDDGWSSSSFHAQQPESIDYPFWANSSCVPPSDYGYKNQGCTLGGLPEYIVNATSADQVATAMKWASGRNIRIIAKGTGHDLNGRSSGAYALSIWTHQFRQIEFNSQWPLPLSNDTENAVILGSGNNWGTVIQAASLLGRTLVSGQVKTVGLGGFIGGGGHGPLSSHYGLAADQVLQATVVTSSGNILVANEAQNQDLLWAIRGGGPGVYGVVIEYVLRTHPIPQNVVQSTFSLSLPQNSTAEALAASWDAFATLTSSLPDLMDVGIAGFGTATTVLGSQVSAGDSSKGIGASFTFFGFNTTATTLGSTLEPVKARVLSNGISQGFSVTISTPTVFDSYMAFVDSLNNPSEPVAQISLISSRLLGRKELTEIPSDTLRSHLQSITTSQVQGSASSLIFGLQGGPGTNRVEEKMRGAVTPAWRAAYIHLISTGAYVNITDSTPQDALATAAAWTEENKEAVWRKWALGSGSYFNEANPFNTNFKEDFFGGNYDRLFDIKQKYDPTASMFVLSGPGSHMWDYNLDTGRLCRMS</sequence>
<protein>
    <submittedName>
        <fullName evidence="8">FAD-linked oxidoreductase apf9</fullName>
    </submittedName>
</protein>
<evidence type="ECO:0000313" key="9">
    <source>
        <dbReference type="Proteomes" id="UP000711996"/>
    </source>
</evidence>
<reference evidence="8" key="1">
    <citation type="submission" date="2019-06" db="EMBL/GenBank/DDBJ databases">
        <authorList>
            <person name="Gan P."/>
            <person name="Shirasu K."/>
        </authorList>
    </citation>
    <scope>NUCLEOTIDE SEQUENCE [LARGE SCALE GENOMIC DNA]</scope>
    <source>
        <strain evidence="8">CAD2</strain>
    </source>
</reference>
<dbReference type="InterPro" id="IPR006094">
    <property type="entry name" value="Oxid_FAD_bind_N"/>
</dbReference>
<dbReference type="Proteomes" id="UP000711996">
    <property type="component" value="Unassembled WGS sequence"/>
</dbReference>
<accession>A0A9P5ESM1</accession>
<comment type="similarity">
    <text evidence="2">Belongs to the oxygen-dependent FAD-linked oxidoreductase family.</text>
</comment>
<name>A0A9P5ESM1_COLSI</name>
<dbReference type="AlphaFoldDB" id="A0A9P5ESM1"/>
<evidence type="ECO:0000259" key="7">
    <source>
        <dbReference type="PROSITE" id="PS51387"/>
    </source>
</evidence>
<keyword evidence="3" id="KW-0285">Flavoprotein</keyword>
<dbReference type="Gene3D" id="3.40.462.20">
    <property type="match status" value="1"/>
</dbReference>
<evidence type="ECO:0000256" key="2">
    <source>
        <dbReference type="ARBA" id="ARBA00005466"/>
    </source>
</evidence>
<keyword evidence="5" id="KW-0560">Oxidoreductase</keyword>
<evidence type="ECO:0000256" key="5">
    <source>
        <dbReference type="ARBA" id="ARBA00023002"/>
    </source>
</evidence>
<dbReference type="GO" id="GO:0071949">
    <property type="term" value="F:FAD binding"/>
    <property type="evidence" value="ECO:0007669"/>
    <property type="project" value="InterPro"/>
</dbReference>
<organism evidence="8 9">
    <name type="scientific">Colletotrichum siamense</name>
    <name type="common">Anthracnose fungus</name>
    <dbReference type="NCBI Taxonomy" id="690259"/>
    <lineage>
        <taxon>Eukaryota</taxon>
        <taxon>Fungi</taxon>
        <taxon>Dikarya</taxon>
        <taxon>Ascomycota</taxon>
        <taxon>Pezizomycotina</taxon>
        <taxon>Sordariomycetes</taxon>
        <taxon>Hypocreomycetidae</taxon>
        <taxon>Glomerellales</taxon>
        <taxon>Glomerellaceae</taxon>
        <taxon>Colletotrichum</taxon>
        <taxon>Colletotrichum gloeosporioides species complex</taxon>
    </lineage>
</organism>
<dbReference type="PANTHER" id="PTHR42973">
    <property type="entry name" value="BINDING OXIDOREDUCTASE, PUTATIVE (AFU_ORTHOLOGUE AFUA_1G17690)-RELATED"/>
    <property type="match status" value="1"/>
</dbReference>
<evidence type="ECO:0000256" key="4">
    <source>
        <dbReference type="ARBA" id="ARBA00022827"/>
    </source>
</evidence>
<dbReference type="SUPFAM" id="SSF56176">
    <property type="entry name" value="FAD-binding/transporter-associated domain-like"/>
    <property type="match status" value="1"/>
</dbReference>